<organism evidence="2 3">
    <name type="scientific">Marinobacterium stanieri</name>
    <dbReference type="NCBI Taxonomy" id="49186"/>
    <lineage>
        <taxon>Bacteria</taxon>
        <taxon>Pseudomonadati</taxon>
        <taxon>Pseudomonadota</taxon>
        <taxon>Gammaproteobacteria</taxon>
        <taxon>Oceanospirillales</taxon>
        <taxon>Oceanospirillaceae</taxon>
        <taxon>Marinobacterium</taxon>
    </lineage>
</organism>
<name>A0A1N6Q0B3_9GAMM</name>
<evidence type="ECO:0000313" key="2">
    <source>
        <dbReference type="EMBL" id="SIQ09975.1"/>
    </source>
</evidence>
<reference evidence="2 3" key="1">
    <citation type="submission" date="2017-01" db="EMBL/GenBank/DDBJ databases">
        <authorList>
            <person name="Mah S.A."/>
            <person name="Swanson W.J."/>
            <person name="Moy G.W."/>
            <person name="Vacquier V.D."/>
        </authorList>
    </citation>
    <scope>NUCLEOTIDE SEQUENCE [LARGE SCALE GENOMIC DNA]</scope>
    <source>
        <strain evidence="2 3">DSM 7027</strain>
    </source>
</reference>
<feature type="transmembrane region" description="Helical" evidence="1">
    <location>
        <begin position="123"/>
        <end position="144"/>
    </location>
</feature>
<feature type="transmembrane region" description="Helical" evidence="1">
    <location>
        <begin position="65"/>
        <end position="84"/>
    </location>
</feature>
<accession>A0A1N6Q0B3</accession>
<evidence type="ECO:0000313" key="3">
    <source>
        <dbReference type="Proteomes" id="UP000186895"/>
    </source>
</evidence>
<dbReference type="STRING" id="49186.SAMN05421647_102160"/>
<evidence type="ECO:0000256" key="1">
    <source>
        <dbReference type="SAM" id="Phobius"/>
    </source>
</evidence>
<dbReference type="EMBL" id="FTMN01000002">
    <property type="protein sequence ID" value="SIQ09975.1"/>
    <property type="molecule type" value="Genomic_DNA"/>
</dbReference>
<keyword evidence="1" id="KW-0472">Membrane</keyword>
<feature type="transmembrane region" description="Helical" evidence="1">
    <location>
        <begin position="25"/>
        <end position="53"/>
    </location>
</feature>
<protein>
    <submittedName>
        <fullName evidence="2">Uncharacterized protein</fullName>
    </submittedName>
</protein>
<dbReference type="Proteomes" id="UP000186895">
    <property type="component" value="Unassembled WGS sequence"/>
</dbReference>
<sequence length="157" mass="17796">MRYDDINVEFIDHLIDTFKMLALPYYWKLSVILTIPTILVFHTNSGFLFIILMVGSCLYARSARLGGLIGWYLVTLTLLLYYSAPEAGHFIELLLRAPARNSSPSISSQDVLSAIPETWDYRLFWALVFGLRGGFIIGLGPGMLGRMLWGYNPRVTQ</sequence>
<gene>
    <name evidence="2" type="ORF">SAMN05421647_102160</name>
</gene>
<keyword evidence="1" id="KW-0812">Transmembrane</keyword>
<keyword evidence="3" id="KW-1185">Reference proteome</keyword>
<dbReference type="AlphaFoldDB" id="A0A1N6Q0B3"/>
<keyword evidence="1" id="KW-1133">Transmembrane helix</keyword>
<dbReference type="RefSeq" id="WP_076461508.1">
    <property type="nucleotide sequence ID" value="NZ_FTMN01000002.1"/>
</dbReference>
<proteinExistence type="predicted"/>